<accession>A0AA35Z9M2</accession>
<name>A0AA35Z9M2_LACSI</name>
<dbReference type="Proteomes" id="UP001177003">
    <property type="component" value="Chromosome 5"/>
</dbReference>
<organism evidence="1 2">
    <name type="scientific">Lactuca saligna</name>
    <name type="common">Willowleaf lettuce</name>
    <dbReference type="NCBI Taxonomy" id="75948"/>
    <lineage>
        <taxon>Eukaryota</taxon>
        <taxon>Viridiplantae</taxon>
        <taxon>Streptophyta</taxon>
        <taxon>Embryophyta</taxon>
        <taxon>Tracheophyta</taxon>
        <taxon>Spermatophyta</taxon>
        <taxon>Magnoliopsida</taxon>
        <taxon>eudicotyledons</taxon>
        <taxon>Gunneridae</taxon>
        <taxon>Pentapetalae</taxon>
        <taxon>asterids</taxon>
        <taxon>campanulids</taxon>
        <taxon>Asterales</taxon>
        <taxon>Asteraceae</taxon>
        <taxon>Cichorioideae</taxon>
        <taxon>Cichorieae</taxon>
        <taxon>Lactucinae</taxon>
        <taxon>Lactuca</taxon>
    </lineage>
</organism>
<sequence>MLTKSNDDIFENQKKLAVESTKKITHVDAKIDKFVADFKEMTSNMKNFMADFQTSSNKVIEGFRSSLQYEKEALSSIYYGLQRDNADHHTSIANSILRLQTDLAHENKIIDSLTLST</sequence>
<protein>
    <submittedName>
        <fullName evidence="1">Uncharacterized protein</fullName>
    </submittedName>
</protein>
<evidence type="ECO:0000313" key="2">
    <source>
        <dbReference type="Proteomes" id="UP001177003"/>
    </source>
</evidence>
<dbReference type="EMBL" id="OX465081">
    <property type="protein sequence ID" value="CAI9288153.1"/>
    <property type="molecule type" value="Genomic_DNA"/>
</dbReference>
<evidence type="ECO:0000313" key="1">
    <source>
        <dbReference type="EMBL" id="CAI9288153.1"/>
    </source>
</evidence>
<dbReference type="AlphaFoldDB" id="A0AA35Z9M2"/>
<reference evidence="1" key="1">
    <citation type="submission" date="2023-04" db="EMBL/GenBank/DDBJ databases">
        <authorList>
            <person name="Vijverberg K."/>
            <person name="Xiong W."/>
            <person name="Schranz E."/>
        </authorList>
    </citation>
    <scope>NUCLEOTIDE SEQUENCE</scope>
</reference>
<proteinExistence type="predicted"/>
<keyword evidence="2" id="KW-1185">Reference proteome</keyword>
<gene>
    <name evidence="1" type="ORF">LSALG_LOCUS27474</name>
</gene>